<gene>
    <name evidence="2" type="ORF">GCM10009547_46380</name>
</gene>
<accession>A0ABP3SJG5</accession>
<evidence type="ECO:0000313" key="3">
    <source>
        <dbReference type="Proteomes" id="UP001500957"/>
    </source>
</evidence>
<dbReference type="RefSeq" id="WP_344609311.1">
    <property type="nucleotide sequence ID" value="NZ_BAAAHE010000050.1"/>
</dbReference>
<proteinExistence type="predicted"/>
<protein>
    <submittedName>
        <fullName evidence="2">Uncharacterized protein</fullName>
    </submittedName>
</protein>
<evidence type="ECO:0000313" key="2">
    <source>
        <dbReference type="EMBL" id="GAA0636760.1"/>
    </source>
</evidence>
<feature type="region of interest" description="Disordered" evidence="1">
    <location>
        <begin position="96"/>
        <end position="120"/>
    </location>
</feature>
<organism evidence="2 3">
    <name type="scientific">Sporichthya brevicatena</name>
    <dbReference type="NCBI Taxonomy" id="171442"/>
    <lineage>
        <taxon>Bacteria</taxon>
        <taxon>Bacillati</taxon>
        <taxon>Actinomycetota</taxon>
        <taxon>Actinomycetes</taxon>
        <taxon>Sporichthyales</taxon>
        <taxon>Sporichthyaceae</taxon>
        <taxon>Sporichthya</taxon>
    </lineage>
</organism>
<feature type="region of interest" description="Disordered" evidence="1">
    <location>
        <begin position="1"/>
        <end position="29"/>
    </location>
</feature>
<keyword evidence="3" id="KW-1185">Reference proteome</keyword>
<dbReference type="Proteomes" id="UP001500957">
    <property type="component" value="Unassembled WGS sequence"/>
</dbReference>
<dbReference type="EMBL" id="BAAAHE010000050">
    <property type="protein sequence ID" value="GAA0636760.1"/>
    <property type="molecule type" value="Genomic_DNA"/>
</dbReference>
<sequence length="304" mass="32416">MSPTDHAHGRLWLGSPRRPSRSRPSRRGRHSLAAAVALALVGAALAGPVIADESAADAADADAAETAAAAVGPAGPVPAPGDRFLARGWERSAPSVPAGALPGVTAEPVRADERASRAAPRPELVLRRPEAVLGQPLPQQVLAKPIRRRATLPKLGGACGYNPRIQQFPALDAHQMANARTIVAVGKLLGLPPRAAVIAVATAYQESWIRNLNWGDRDSLGLFQQRPSYGWGTKAQIRTPAYAAAAFYGPLVAIPGWERMPLTVAAQAVQRSAFPNRYAQWELLAATVVDRLLEVPDRQLRCRR</sequence>
<evidence type="ECO:0000256" key="1">
    <source>
        <dbReference type="SAM" id="MobiDB-lite"/>
    </source>
</evidence>
<comment type="caution">
    <text evidence="2">The sequence shown here is derived from an EMBL/GenBank/DDBJ whole genome shotgun (WGS) entry which is preliminary data.</text>
</comment>
<feature type="compositionally biased region" description="Basic residues" evidence="1">
    <location>
        <begin position="18"/>
        <end position="29"/>
    </location>
</feature>
<name>A0ABP3SJG5_9ACTN</name>
<reference evidence="3" key="1">
    <citation type="journal article" date="2019" name="Int. J. Syst. Evol. Microbiol.">
        <title>The Global Catalogue of Microorganisms (GCM) 10K type strain sequencing project: providing services to taxonomists for standard genome sequencing and annotation.</title>
        <authorList>
            <consortium name="The Broad Institute Genomics Platform"/>
            <consortium name="The Broad Institute Genome Sequencing Center for Infectious Disease"/>
            <person name="Wu L."/>
            <person name="Ma J."/>
        </authorList>
    </citation>
    <scope>NUCLEOTIDE SEQUENCE [LARGE SCALE GENOMIC DNA]</scope>
    <source>
        <strain evidence="3">JCM 10671</strain>
    </source>
</reference>